<dbReference type="CDD" id="cd06464">
    <property type="entry name" value="ACD_sHsps-like"/>
    <property type="match status" value="1"/>
</dbReference>
<evidence type="ECO:0000259" key="4">
    <source>
        <dbReference type="PROSITE" id="PS01031"/>
    </source>
</evidence>
<feature type="region of interest" description="Disordered" evidence="3">
    <location>
        <begin position="1"/>
        <end position="42"/>
    </location>
</feature>
<name>A0A1G2L298_9BACT</name>
<evidence type="ECO:0000313" key="5">
    <source>
        <dbReference type="EMBL" id="OHA05823.1"/>
    </source>
</evidence>
<evidence type="ECO:0000256" key="3">
    <source>
        <dbReference type="SAM" id="MobiDB-lite"/>
    </source>
</evidence>
<evidence type="ECO:0000256" key="1">
    <source>
        <dbReference type="PROSITE-ProRule" id="PRU00285"/>
    </source>
</evidence>
<dbReference type="AlphaFoldDB" id="A0A1G2L298"/>
<dbReference type="SUPFAM" id="SSF49764">
    <property type="entry name" value="HSP20-like chaperones"/>
    <property type="match status" value="1"/>
</dbReference>
<dbReference type="Proteomes" id="UP000177982">
    <property type="component" value="Unassembled WGS sequence"/>
</dbReference>
<sequence length="153" mass="17535">MEEPQFFSKTNQQEEVPEEDDEMSVVPGKDSAEKAEVLPDDQEVEGQLTVDIYDDGERIVIQSTVAGVRPEDLDVSITNDMVTIRGRRRKPDAIKEENYYYRELYWGAFSRSVILPEEIEVDKSEASLKNGLLVVKLPKKNKNVTQKIKVKME</sequence>
<dbReference type="Pfam" id="PF00011">
    <property type="entry name" value="HSP20"/>
    <property type="match status" value="1"/>
</dbReference>
<dbReference type="InterPro" id="IPR031107">
    <property type="entry name" value="Small_HSP"/>
</dbReference>
<dbReference type="EMBL" id="MHQO01000043">
    <property type="protein sequence ID" value="OHA05823.1"/>
    <property type="molecule type" value="Genomic_DNA"/>
</dbReference>
<feature type="domain" description="SHSP" evidence="4">
    <location>
        <begin position="41"/>
        <end position="153"/>
    </location>
</feature>
<dbReference type="InterPro" id="IPR008978">
    <property type="entry name" value="HSP20-like_chaperone"/>
</dbReference>
<dbReference type="InterPro" id="IPR002068">
    <property type="entry name" value="A-crystallin/Hsp20_dom"/>
</dbReference>
<protein>
    <recommendedName>
        <fullName evidence="4">SHSP domain-containing protein</fullName>
    </recommendedName>
</protein>
<accession>A0A1G2L298</accession>
<dbReference type="PROSITE" id="PS01031">
    <property type="entry name" value="SHSP"/>
    <property type="match status" value="1"/>
</dbReference>
<dbReference type="Gene3D" id="2.60.40.790">
    <property type="match status" value="1"/>
</dbReference>
<gene>
    <name evidence="5" type="ORF">A2934_04445</name>
</gene>
<evidence type="ECO:0000256" key="2">
    <source>
        <dbReference type="RuleBase" id="RU003616"/>
    </source>
</evidence>
<evidence type="ECO:0000313" key="6">
    <source>
        <dbReference type="Proteomes" id="UP000177982"/>
    </source>
</evidence>
<comment type="caution">
    <text evidence="5">The sequence shown here is derived from an EMBL/GenBank/DDBJ whole genome shotgun (WGS) entry which is preliminary data.</text>
</comment>
<dbReference type="PANTHER" id="PTHR11527">
    <property type="entry name" value="HEAT-SHOCK PROTEIN 20 FAMILY MEMBER"/>
    <property type="match status" value="1"/>
</dbReference>
<organism evidence="5 6">
    <name type="scientific">Candidatus Sungbacteria bacterium RIFCSPLOWO2_01_FULL_47_10</name>
    <dbReference type="NCBI Taxonomy" id="1802276"/>
    <lineage>
        <taxon>Bacteria</taxon>
        <taxon>Candidatus Sungiibacteriota</taxon>
    </lineage>
</organism>
<proteinExistence type="inferred from homology"/>
<comment type="similarity">
    <text evidence="1 2">Belongs to the small heat shock protein (HSP20) family.</text>
</comment>
<reference evidence="5 6" key="1">
    <citation type="journal article" date="2016" name="Nat. Commun.">
        <title>Thousands of microbial genomes shed light on interconnected biogeochemical processes in an aquifer system.</title>
        <authorList>
            <person name="Anantharaman K."/>
            <person name="Brown C.T."/>
            <person name="Hug L.A."/>
            <person name="Sharon I."/>
            <person name="Castelle C.J."/>
            <person name="Probst A.J."/>
            <person name="Thomas B.C."/>
            <person name="Singh A."/>
            <person name="Wilkins M.J."/>
            <person name="Karaoz U."/>
            <person name="Brodie E.L."/>
            <person name="Williams K.H."/>
            <person name="Hubbard S.S."/>
            <person name="Banfield J.F."/>
        </authorList>
    </citation>
    <scope>NUCLEOTIDE SEQUENCE [LARGE SCALE GENOMIC DNA]</scope>
</reference>